<feature type="chain" id="PRO_5036987428" description="Amine oxidase domain-containing protein" evidence="2">
    <location>
        <begin position="23"/>
        <end position="602"/>
    </location>
</feature>
<organism evidence="4 5">
    <name type="scientific">Patiria miniata</name>
    <name type="common">Bat star</name>
    <name type="synonym">Asterina miniata</name>
    <dbReference type="NCBI Taxonomy" id="46514"/>
    <lineage>
        <taxon>Eukaryota</taxon>
        <taxon>Metazoa</taxon>
        <taxon>Echinodermata</taxon>
        <taxon>Eleutherozoa</taxon>
        <taxon>Asterozoa</taxon>
        <taxon>Asteroidea</taxon>
        <taxon>Valvatacea</taxon>
        <taxon>Valvatida</taxon>
        <taxon>Asterinidae</taxon>
        <taxon>Patiria</taxon>
    </lineage>
</organism>
<dbReference type="RefSeq" id="XP_038060754.1">
    <property type="nucleotide sequence ID" value="XM_038204826.1"/>
</dbReference>
<feature type="compositionally biased region" description="Pro residues" evidence="1">
    <location>
        <begin position="72"/>
        <end position="84"/>
    </location>
</feature>
<evidence type="ECO:0000313" key="5">
    <source>
        <dbReference type="Proteomes" id="UP000887568"/>
    </source>
</evidence>
<reference evidence="4" key="1">
    <citation type="submission" date="2022-11" db="UniProtKB">
        <authorList>
            <consortium name="EnsemblMetazoa"/>
        </authorList>
    </citation>
    <scope>IDENTIFICATION</scope>
</reference>
<dbReference type="Pfam" id="PF01593">
    <property type="entry name" value="Amino_oxidase"/>
    <property type="match status" value="1"/>
</dbReference>
<evidence type="ECO:0000256" key="2">
    <source>
        <dbReference type="SAM" id="SignalP"/>
    </source>
</evidence>
<dbReference type="GO" id="GO:0006598">
    <property type="term" value="P:polyamine catabolic process"/>
    <property type="evidence" value="ECO:0007669"/>
    <property type="project" value="TreeGrafter"/>
</dbReference>
<evidence type="ECO:0000313" key="4">
    <source>
        <dbReference type="EnsemblMetazoa" id="XP_038060754.1"/>
    </source>
</evidence>
<accession>A0A914ABM4</accession>
<dbReference type="PANTHER" id="PTHR10742">
    <property type="entry name" value="FLAVIN MONOAMINE OXIDASE"/>
    <property type="match status" value="1"/>
</dbReference>
<dbReference type="OrthoDB" id="5046242at2759"/>
<name>A0A914ABM4_PATMI</name>
<dbReference type="GeneID" id="119731627"/>
<keyword evidence="2" id="KW-0732">Signal</keyword>
<dbReference type="SUPFAM" id="SSF51905">
    <property type="entry name" value="FAD/NAD(P)-binding domain"/>
    <property type="match status" value="1"/>
</dbReference>
<dbReference type="GO" id="GO:0016491">
    <property type="term" value="F:oxidoreductase activity"/>
    <property type="evidence" value="ECO:0007669"/>
    <property type="project" value="InterPro"/>
</dbReference>
<dbReference type="EnsemblMetazoa" id="XM_038204826.1">
    <property type="protein sequence ID" value="XP_038060754.1"/>
    <property type="gene ID" value="LOC119731627"/>
</dbReference>
<dbReference type="Proteomes" id="UP000887568">
    <property type="component" value="Unplaced"/>
</dbReference>
<dbReference type="InterPro" id="IPR002937">
    <property type="entry name" value="Amino_oxidase"/>
</dbReference>
<dbReference type="Gene3D" id="3.50.50.60">
    <property type="entry name" value="FAD/NAD(P)-binding domain"/>
    <property type="match status" value="1"/>
</dbReference>
<keyword evidence="5" id="KW-1185">Reference proteome</keyword>
<proteinExistence type="predicted"/>
<dbReference type="AlphaFoldDB" id="A0A914ABM4"/>
<feature type="signal peptide" evidence="2">
    <location>
        <begin position="1"/>
        <end position="22"/>
    </location>
</feature>
<dbReference type="Gene3D" id="3.90.660.10">
    <property type="match status" value="1"/>
</dbReference>
<feature type="region of interest" description="Disordered" evidence="1">
    <location>
        <begin position="31"/>
        <end position="95"/>
    </location>
</feature>
<feature type="domain" description="Amine oxidase" evidence="3">
    <location>
        <begin position="110"/>
        <end position="540"/>
    </location>
</feature>
<dbReference type="OMA" id="WKTRELN"/>
<evidence type="ECO:0000259" key="3">
    <source>
        <dbReference type="Pfam" id="PF01593"/>
    </source>
</evidence>
<evidence type="ECO:0000256" key="1">
    <source>
        <dbReference type="SAM" id="MobiDB-lite"/>
    </source>
</evidence>
<protein>
    <recommendedName>
        <fullName evidence="3">Amine oxidase domain-containing protein</fullName>
    </recommendedName>
</protein>
<dbReference type="PANTHER" id="PTHR10742:SF313">
    <property type="entry name" value="AMINE OXIDASE"/>
    <property type="match status" value="1"/>
</dbReference>
<dbReference type="InterPro" id="IPR050281">
    <property type="entry name" value="Flavin_monoamine_oxidase"/>
</dbReference>
<dbReference type="SUPFAM" id="SSF54373">
    <property type="entry name" value="FAD-linked reductases, C-terminal domain"/>
    <property type="match status" value="1"/>
</dbReference>
<dbReference type="InterPro" id="IPR036188">
    <property type="entry name" value="FAD/NAD-bd_sf"/>
</dbReference>
<sequence>MKVLGLCLLAVVLLLGLVAVTSQGIWQQPGYYPPEPPQTPGQGPGYLPAQPPVYGPGQGTPPRVPGQGAPPHGGPPHGAPPPGAPTQRPGPAIPKPPINVKFLVLGAGASGLQAAQTLISKGETDILVLEAAETYGGRIRDVPFAGVRVEAGADSPRPMSQSFDSSVKGLGGRMRVHKPNWQSMNMVSEEGVTNLSSVAYQTHAWPRIAYTVREGLNLAEELLESHDSDMSVRAAFQSLGWFPTAPLDKTLEWLHFDYKLGDVPGAASLKSHRFDAPELIVQRGPNANPHLHVTEQRGFKSYFDANFLLMTDPASRDKILFNKEVVEVNYGSPDHVTVTCRDGSVYQAEWVICTFSLGVLQRQMVKFTPGFPGWKTRELNRFVMGAHTKVFMEFPNTFWGSREFLLRVSDRRGHFPLFVDLGTRIPELRRSDRHVLMAEISGDEARRIDAQTTQETSREMMRVLRRLFKFSIPEPLAVHVSGWNSNPLTMGSHSLWTPALNINCFHKIQSRLGRLLFAGEHTSLYFSGHIQGALESGEREGNNAYLCSTGGTCPAWSEGVSCACSGTPPPQFSSASRAKPKMLKLGLGFAVMVSAVIRLLNV</sequence>